<protein>
    <submittedName>
        <fullName evidence="1">Uncharacterized protein</fullName>
    </submittedName>
</protein>
<accession>A0A1W1BYL1</accession>
<dbReference type="EMBL" id="FPHB01000042">
    <property type="protein sequence ID" value="SFV58575.1"/>
    <property type="molecule type" value="Genomic_DNA"/>
</dbReference>
<reference evidence="1" key="1">
    <citation type="submission" date="2016-10" db="EMBL/GenBank/DDBJ databases">
        <authorList>
            <person name="de Groot N.N."/>
        </authorList>
    </citation>
    <scope>NUCLEOTIDE SEQUENCE</scope>
</reference>
<name>A0A1W1BYL1_9ZZZZ</name>
<organism evidence="1">
    <name type="scientific">hydrothermal vent metagenome</name>
    <dbReference type="NCBI Taxonomy" id="652676"/>
    <lineage>
        <taxon>unclassified sequences</taxon>
        <taxon>metagenomes</taxon>
        <taxon>ecological metagenomes</taxon>
    </lineage>
</organism>
<evidence type="ECO:0000313" key="1">
    <source>
        <dbReference type="EMBL" id="SFV58575.1"/>
    </source>
</evidence>
<gene>
    <name evidence="1" type="ORF">MNB_SM-7-1361</name>
</gene>
<sequence length="110" mass="12962">MRTFLILTVTFLVLLSTPASANARFGKRFYMKNLAQECRRDGIEDGASFAKRYTQDEWDSLKEQNRLQKEWIDICPSASEKIKKMKRRDIKNLFDFVWKYAKDGEIPSCN</sequence>
<proteinExistence type="predicted"/>
<dbReference type="AlphaFoldDB" id="A0A1W1BYL1"/>